<protein>
    <recommendedName>
        <fullName evidence="2">histidine kinase</fullName>
        <ecNumber evidence="2">2.7.13.3</ecNumber>
    </recommendedName>
</protein>
<comment type="catalytic activity">
    <reaction evidence="1">
        <text>ATP + protein L-histidine = ADP + protein N-phospho-L-histidine.</text>
        <dbReference type="EC" id="2.7.13.3"/>
    </reaction>
</comment>
<evidence type="ECO:0000256" key="4">
    <source>
        <dbReference type="ARBA" id="ARBA00022679"/>
    </source>
</evidence>
<gene>
    <name evidence="9" type="ORF">ACFW88_30000</name>
</gene>
<dbReference type="SUPFAM" id="SSF55874">
    <property type="entry name" value="ATPase domain of HSP90 chaperone/DNA topoisomerase II/histidine kinase"/>
    <property type="match status" value="1"/>
</dbReference>
<keyword evidence="7" id="KW-0472">Membrane</keyword>
<dbReference type="PANTHER" id="PTHR45436:SF5">
    <property type="entry name" value="SENSOR HISTIDINE KINASE TRCS"/>
    <property type="match status" value="1"/>
</dbReference>
<feature type="compositionally biased region" description="Gly residues" evidence="6">
    <location>
        <begin position="679"/>
        <end position="690"/>
    </location>
</feature>
<dbReference type="EC" id="2.7.13.3" evidence="2"/>
<dbReference type="Pfam" id="PF02518">
    <property type="entry name" value="HATPase_c"/>
    <property type="match status" value="1"/>
</dbReference>
<keyword evidence="7" id="KW-1133">Transmembrane helix</keyword>
<feature type="compositionally biased region" description="Pro residues" evidence="6">
    <location>
        <begin position="802"/>
        <end position="811"/>
    </location>
</feature>
<keyword evidence="3" id="KW-0597">Phosphoprotein</keyword>
<evidence type="ECO:0000313" key="9">
    <source>
        <dbReference type="EMBL" id="MFE1754726.1"/>
    </source>
</evidence>
<organism evidence="9 10">
    <name type="scientific">Streptomyces anandii</name>
    <dbReference type="NCBI Taxonomy" id="285454"/>
    <lineage>
        <taxon>Bacteria</taxon>
        <taxon>Bacillati</taxon>
        <taxon>Actinomycetota</taxon>
        <taxon>Actinomycetes</taxon>
        <taxon>Kitasatosporales</taxon>
        <taxon>Streptomycetaceae</taxon>
        <taxon>Streptomyces</taxon>
    </lineage>
</organism>
<evidence type="ECO:0000256" key="1">
    <source>
        <dbReference type="ARBA" id="ARBA00000085"/>
    </source>
</evidence>
<dbReference type="RefSeq" id="WP_381842919.1">
    <property type="nucleotide sequence ID" value="NZ_JBHYTS010000066.1"/>
</dbReference>
<evidence type="ECO:0000256" key="5">
    <source>
        <dbReference type="ARBA" id="ARBA00022777"/>
    </source>
</evidence>
<dbReference type="EMBL" id="JBHYTS010000066">
    <property type="protein sequence ID" value="MFE1754726.1"/>
    <property type="molecule type" value="Genomic_DNA"/>
</dbReference>
<evidence type="ECO:0000256" key="3">
    <source>
        <dbReference type="ARBA" id="ARBA00022553"/>
    </source>
</evidence>
<proteinExistence type="predicted"/>
<feature type="compositionally biased region" description="Basic and acidic residues" evidence="6">
    <location>
        <begin position="919"/>
        <end position="939"/>
    </location>
</feature>
<evidence type="ECO:0000259" key="8">
    <source>
        <dbReference type="PROSITE" id="PS50906"/>
    </source>
</evidence>
<dbReference type="Pfam" id="PF08376">
    <property type="entry name" value="NIT"/>
    <property type="match status" value="1"/>
</dbReference>
<feature type="domain" description="NIT" evidence="8">
    <location>
        <begin position="64"/>
        <end position="308"/>
    </location>
</feature>
<dbReference type="InterPro" id="IPR036890">
    <property type="entry name" value="HATPase_C_sf"/>
</dbReference>
<evidence type="ECO:0000256" key="2">
    <source>
        <dbReference type="ARBA" id="ARBA00012438"/>
    </source>
</evidence>
<feature type="compositionally biased region" description="Basic and acidic residues" evidence="6">
    <location>
        <begin position="872"/>
        <end position="887"/>
    </location>
</feature>
<keyword evidence="10" id="KW-1185">Reference proteome</keyword>
<dbReference type="InterPro" id="IPR013587">
    <property type="entry name" value="Nitrate/nitrite_sensing"/>
</dbReference>
<feature type="compositionally biased region" description="Pro residues" evidence="6">
    <location>
        <begin position="829"/>
        <end position="845"/>
    </location>
</feature>
<feature type="region of interest" description="Disordered" evidence="6">
    <location>
        <begin position="657"/>
        <end position="696"/>
    </location>
</feature>
<evidence type="ECO:0000256" key="7">
    <source>
        <dbReference type="SAM" id="Phobius"/>
    </source>
</evidence>
<dbReference type="PANTHER" id="PTHR45436">
    <property type="entry name" value="SENSOR HISTIDINE KINASE YKOH"/>
    <property type="match status" value="1"/>
</dbReference>
<comment type="caution">
    <text evidence="9">The sequence shown here is derived from an EMBL/GenBank/DDBJ whole genome shotgun (WGS) entry which is preliminary data.</text>
</comment>
<dbReference type="InterPro" id="IPR010910">
    <property type="entry name" value="Nitrate/nitrite_sensing_bac"/>
</dbReference>
<dbReference type="Proteomes" id="UP001599756">
    <property type="component" value="Unassembled WGS sequence"/>
</dbReference>
<accession>A0ABW6HDK1</accession>
<keyword evidence="5" id="KW-0418">Kinase</keyword>
<evidence type="ECO:0000313" key="10">
    <source>
        <dbReference type="Proteomes" id="UP001599756"/>
    </source>
</evidence>
<dbReference type="InterPro" id="IPR003594">
    <property type="entry name" value="HATPase_dom"/>
</dbReference>
<feature type="transmembrane region" description="Helical" evidence="7">
    <location>
        <begin position="21"/>
        <end position="40"/>
    </location>
</feature>
<sequence length="939" mass="97312">MPGTRDRRTRHRAAPRRSLRSSFVVPFVVPAVCLSALWGYTAAGLVDEQIQSHTDADHVSSVAGPLQEVLTRLQTERGLTAAWQAGRASSVRADLEAARAKTDAAVAGFRRASGLDTAELRRRARTLGGSLDALTQRRSAIDARTLTAGDTFTYFTDAVSQGIDLLTEAVRSDDGEQQRAGTATVALVRSTEMLAREDALMAGALSAHRLPAADRARFGQYLAAQQAARSGLTAQDLPGDAAGRYPQITGGAQWSTVGSLEHAVSEGQGNALPKDAGSWPAAAGGVVGDFQALGGDSLDALAARASDHGDNLMLAALLGTAATLAALAGAALLALRTRRSTLGRFAGLQSEIEQLAAQQVPAILARIERGEHVDPSVLLPHRPHAADDEFGRLSAAVDQLVRIAADSTLRQSRGRQGTEKVVSQLIRRAQSLIHRLISLLDDLERKHEDSDLLKDIFRVDHLATRVRRHAENLMILSGAPPSRRMTPPVSITDVMRSAVAETEQYTRVRVRNTPADRRVAVSGRAVADVTHLLAELIENGTAFSPPHTQVTVSATRVAKGLAVHVEDQGLGMQPEHLHRANELLAHPPRIDMTALGEDPRLGHFVVARLAERHGIRVVLRESDYGGTLALVVLPAELLEGVSSPVVDQLQSAAVAAGRAVSAPDEPGDRALGSRTGTPAGAGSGTGGPAGAVGTPAGVTAPASGAVGRAPGVAGDGSGAAPGAGMDAPVVVGRTVPAPPSAPALTPDEVVTHTPLPDSSGFPEYGGAGLLPPASEHPVPTPAEPAAWAPPGQDADPVRAHPPARPPAPPAGPTASGAGQPDLPRRRQPAAPPPAAAAPAPAPGPAAPGAGGALSTPEILPQRVRGASLAQQLRREAAQAQAEGRRGDEDDDEAFSPEASARAMSAIHQGLKRAGMFQGDEPHGAHGRQDESADRSADEL</sequence>
<dbReference type="InterPro" id="IPR050428">
    <property type="entry name" value="TCS_sensor_his_kinase"/>
</dbReference>
<name>A0ABW6HDK1_9ACTN</name>
<feature type="region of interest" description="Disordered" evidence="6">
    <location>
        <begin position="730"/>
        <end position="939"/>
    </location>
</feature>
<keyword evidence="7" id="KW-0812">Transmembrane</keyword>
<keyword evidence="4" id="KW-0808">Transferase</keyword>
<evidence type="ECO:0000256" key="6">
    <source>
        <dbReference type="SAM" id="MobiDB-lite"/>
    </source>
</evidence>
<dbReference type="Gene3D" id="3.30.565.10">
    <property type="entry name" value="Histidine kinase-like ATPase, C-terminal domain"/>
    <property type="match status" value="1"/>
</dbReference>
<dbReference type="PROSITE" id="PS50906">
    <property type="entry name" value="NIT"/>
    <property type="match status" value="1"/>
</dbReference>
<reference evidence="9 10" key="1">
    <citation type="submission" date="2024-09" db="EMBL/GenBank/DDBJ databases">
        <title>The Natural Products Discovery Center: Release of the First 8490 Sequenced Strains for Exploring Actinobacteria Biosynthetic Diversity.</title>
        <authorList>
            <person name="Kalkreuter E."/>
            <person name="Kautsar S.A."/>
            <person name="Yang D."/>
            <person name="Bader C.D."/>
            <person name="Teijaro C.N."/>
            <person name="Fluegel L."/>
            <person name="Davis C.M."/>
            <person name="Simpson J.R."/>
            <person name="Lauterbach L."/>
            <person name="Steele A.D."/>
            <person name="Gui C."/>
            <person name="Meng S."/>
            <person name="Li G."/>
            <person name="Viehrig K."/>
            <person name="Ye F."/>
            <person name="Su P."/>
            <person name="Kiefer A.F."/>
            <person name="Nichols A."/>
            <person name="Cepeda A.J."/>
            <person name="Yan W."/>
            <person name="Fan B."/>
            <person name="Jiang Y."/>
            <person name="Adhikari A."/>
            <person name="Zheng C.-J."/>
            <person name="Schuster L."/>
            <person name="Cowan T.M."/>
            <person name="Smanski M.J."/>
            <person name="Chevrette M.G."/>
            <person name="De Carvalho L.P.S."/>
            <person name="Shen B."/>
        </authorList>
    </citation>
    <scope>NUCLEOTIDE SEQUENCE [LARGE SCALE GENOMIC DNA]</scope>
    <source>
        <strain evidence="9 10">NPDC059500</strain>
    </source>
</reference>